<dbReference type="AlphaFoldDB" id="A0A418AXW1"/>
<dbReference type="EMBL" id="QUSY01000316">
    <property type="protein sequence ID" value="RHY30439.1"/>
    <property type="molecule type" value="Genomic_DNA"/>
</dbReference>
<evidence type="ECO:0000256" key="1">
    <source>
        <dbReference type="SAM" id="MobiDB-lite"/>
    </source>
</evidence>
<sequence>MERAQPTATAAVKIDESSTPAETFQHNQVQCNLSSRRVTFTTATTYTFSVSVRKFNHLERIDLLKEAQYHVQDIAAFCVEALAIRKSRADTVNEVRAEKNATKRMHDGHLEDDVRVPHRSVRPRMWSGSAEVAAEA</sequence>
<feature type="region of interest" description="Disordered" evidence="1">
    <location>
        <begin position="1"/>
        <end position="23"/>
    </location>
</feature>
<evidence type="ECO:0000313" key="3">
    <source>
        <dbReference type="Proteomes" id="UP000285060"/>
    </source>
</evidence>
<proteinExistence type="predicted"/>
<dbReference type="Proteomes" id="UP000285060">
    <property type="component" value="Unassembled WGS sequence"/>
</dbReference>
<protein>
    <submittedName>
        <fullName evidence="2">Uncharacterized protein</fullName>
    </submittedName>
</protein>
<evidence type="ECO:0000313" key="2">
    <source>
        <dbReference type="EMBL" id="RHY30439.1"/>
    </source>
</evidence>
<name>A0A418AXW1_9STRA</name>
<gene>
    <name evidence="2" type="ORF">DYB32_007831</name>
</gene>
<keyword evidence="3" id="KW-1185">Reference proteome</keyword>
<dbReference type="VEuPathDB" id="FungiDB:H310_12195"/>
<comment type="caution">
    <text evidence="2">The sequence shown here is derived from an EMBL/GenBank/DDBJ whole genome shotgun (WGS) entry which is preliminary data.</text>
</comment>
<reference evidence="2 3" key="1">
    <citation type="submission" date="2018-08" db="EMBL/GenBank/DDBJ databases">
        <title>Aphanomyces genome sequencing and annotation.</title>
        <authorList>
            <person name="Minardi D."/>
            <person name="Oidtmann B."/>
            <person name="Van Der Giezen M."/>
            <person name="Studholme D.J."/>
        </authorList>
    </citation>
    <scope>NUCLEOTIDE SEQUENCE [LARGE SCALE GENOMIC DNA]</scope>
    <source>
        <strain evidence="2 3">NJM0002</strain>
    </source>
</reference>
<accession>A0A418AXW1</accession>
<organism evidence="2 3">
    <name type="scientific">Aphanomyces invadans</name>
    <dbReference type="NCBI Taxonomy" id="157072"/>
    <lineage>
        <taxon>Eukaryota</taxon>
        <taxon>Sar</taxon>
        <taxon>Stramenopiles</taxon>
        <taxon>Oomycota</taxon>
        <taxon>Saprolegniomycetes</taxon>
        <taxon>Saprolegniales</taxon>
        <taxon>Verrucalvaceae</taxon>
        <taxon>Aphanomyces</taxon>
    </lineage>
</organism>